<evidence type="ECO:0000313" key="8">
    <source>
        <dbReference type="EMBL" id="PCJ01310.1"/>
    </source>
</evidence>
<dbReference type="InterPro" id="IPR033870">
    <property type="entry name" value="FatB"/>
</dbReference>
<evidence type="ECO:0000256" key="1">
    <source>
        <dbReference type="ARBA" id="ARBA00004196"/>
    </source>
</evidence>
<evidence type="ECO:0000259" key="7">
    <source>
        <dbReference type="PROSITE" id="PS50983"/>
    </source>
</evidence>
<comment type="similarity">
    <text evidence="2">Belongs to the bacterial solute-binding protein 8 family.</text>
</comment>
<proteinExistence type="inferred from homology"/>
<feature type="domain" description="Fe/B12 periplasmic-binding" evidence="7">
    <location>
        <begin position="46"/>
        <end position="304"/>
    </location>
</feature>
<evidence type="ECO:0000256" key="2">
    <source>
        <dbReference type="ARBA" id="ARBA00008814"/>
    </source>
</evidence>
<dbReference type="GO" id="GO:1901678">
    <property type="term" value="P:iron coordination entity transport"/>
    <property type="evidence" value="ECO:0007669"/>
    <property type="project" value="UniProtKB-ARBA"/>
</dbReference>
<keyword evidence="4" id="KW-0406">Ion transport</keyword>
<keyword evidence="4" id="KW-0408">Iron</keyword>
<keyword evidence="4" id="KW-0410">Iron transport</keyword>
<organism evidence="8">
    <name type="scientific">OCS116 cluster bacterium</name>
    <dbReference type="NCBI Taxonomy" id="2030921"/>
    <lineage>
        <taxon>Bacteria</taxon>
        <taxon>Pseudomonadati</taxon>
        <taxon>Pseudomonadota</taxon>
        <taxon>Alphaproteobacteria</taxon>
        <taxon>OCS116 cluster</taxon>
    </lineage>
</organism>
<dbReference type="InterPro" id="IPR002491">
    <property type="entry name" value="ABC_transptr_periplasmic_BD"/>
</dbReference>
<reference key="1">
    <citation type="submission" date="2017-08" db="EMBL/GenBank/DDBJ databases">
        <title>A dynamic microbial community with high functional redundancy inhabits the cold, oxic subseafloor aquifer.</title>
        <authorList>
            <person name="Tully B.J."/>
            <person name="Wheat C.G."/>
            <person name="Glazer B.T."/>
            <person name="Huber J.A."/>
        </authorList>
    </citation>
    <scope>NUCLEOTIDE SEQUENCE [LARGE SCALE GENOMIC DNA]</scope>
</reference>
<dbReference type="Gene3D" id="3.40.50.1980">
    <property type="entry name" value="Nitrogenase molybdenum iron protein domain"/>
    <property type="match status" value="2"/>
</dbReference>
<dbReference type="GO" id="GO:0030288">
    <property type="term" value="C:outer membrane-bounded periplasmic space"/>
    <property type="evidence" value="ECO:0007669"/>
    <property type="project" value="TreeGrafter"/>
</dbReference>
<dbReference type="AlphaFoldDB" id="A0A2A4Z3K4"/>
<dbReference type="Pfam" id="PF01497">
    <property type="entry name" value="Peripla_BP_2"/>
    <property type="match status" value="1"/>
</dbReference>
<dbReference type="EMBL" id="NVUS01000008">
    <property type="protein sequence ID" value="PCJ01310.1"/>
    <property type="molecule type" value="Genomic_DNA"/>
</dbReference>
<dbReference type="SUPFAM" id="SSF53807">
    <property type="entry name" value="Helical backbone' metal receptor"/>
    <property type="match status" value="1"/>
</dbReference>
<evidence type="ECO:0000256" key="3">
    <source>
        <dbReference type="ARBA" id="ARBA00022448"/>
    </source>
</evidence>
<keyword evidence="3" id="KW-0813">Transport</keyword>
<reference evidence="8" key="2">
    <citation type="journal article" date="2018" name="ISME J.">
        <title>A dynamic microbial community with high functional redundancy inhabits the cold, oxic subseafloor aquifer.</title>
        <authorList>
            <person name="Tully B.J."/>
            <person name="Wheat C.G."/>
            <person name="Glazer B.T."/>
            <person name="Huber J.A."/>
        </authorList>
    </citation>
    <scope>NUCLEOTIDE SEQUENCE</scope>
    <source>
        <strain evidence="8">NORP83</strain>
    </source>
</reference>
<comment type="caution">
    <text evidence="8">The sequence shown here is derived from an EMBL/GenBank/DDBJ whole genome shotgun (WGS) entry which is preliminary data.</text>
</comment>
<name>A0A2A4Z3K4_9PROT</name>
<dbReference type="PROSITE" id="PS50983">
    <property type="entry name" value="FE_B12_PBP"/>
    <property type="match status" value="1"/>
</dbReference>
<keyword evidence="5 6" id="KW-0732">Signal</keyword>
<sequence>MKNNIFKLSIAALVALSAAQFTPTFAESFNITTAKGEVSIAQVPQKIAAFDVAVIDNLDAVGVKPAGILNDLYVDYLDHVSASGAAKLGTFFEPDFEALNALAPDMIIVATRSAKYLEEMAKIAPAIDLTSEWKGFMQASIDAFKQTAKLVGKTAEADVLVAKLEASADKLRGIVKDKGKTLIIMTNGPKISAFGSGSRFGWVHDDLGIVPAIDDVEAVTHGEAVTHEFVLNANPDWLIVVDRSAAIGQDGSAKATLDNELIAKTTAWQKGQVIYVNSATWYISGNGIQAMQASIDELTTAYSK</sequence>
<dbReference type="CDD" id="cd01140">
    <property type="entry name" value="FatB"/>
    <property type="match status" value="1"/>
</dbReference>
<gene>
    <name evidence="8" type="ORF">COB13_08110</name>
</gene>
<dbReference type="PANTHER" id="PTHR30532:SF28">
    <property type="entry name" value="PETROBACTIN-BINDING PROTEIN YCLQ"/>
    <property type="match status" value="1"/>
</dbReference>
<protein>
    <submittedName>
        <fullName evidence="8">Iron ABC transporter substrate-binding protein</fullName>
    </submittedName>
</protein>
<accession>A0A2A4Z3K4</accession>
<feature type="chain" id="PRO_5011975019" evidence="6">
    <location>
        <begin position="27"/>
        <end position="304"/>
    </location>
</feature>
<evidence type="ECO:0000256" key="6">
    <source>
        <dbReference type="SAM" id="SignalP"/>
    </source>
</evidence>
<feature type="signal peptide" evidence="6">
    <location>
        <begin position="1"/>
        <end position="26"/>
    </location>
</feature>
<dbReference type="InterPro" id="IPR051313">
    <property type="entry name" value="Bact_iron-sidero_bind"/>
</dbReference>
<dbReference type="PANTHER" id="PTHR30532">
    <property type="entry name" value="IRON III DICITRATE-BINDING PERIPLASMIC PROTEIN"/>
    <property type="match status" value="1"/>
</dbReference>
<evidence type="ECO:0000256" key="4">
    <source>
        <dbReference type="ARBA" id="ARBA00022496"/>
    </source>
</evidence>
<comment type="subcellular location">
    <subcellularLocation>
        <location evidence="1">Cell envelope</location>
    </subcellularLocation>
</comment>
<evidence type="ECO:0000256" key="5">
    <source>
        <dbReference type="ARBA" id="ARBA00022729"/>
    </source>
</evidence>